<dbReference type="PANTHER" id="PTHR33148">
    <property type="entry name" value="PLASTID MOVEMENT IMPAIRED PROTEIN-RELATED"/>
    <property type="match status" value="1"/>
</dbReference>
<dbReference type="Pfam" id="PF14009">
    <property type="entry name" value="PADRE"/>
    <property type="match status" value="1"/>
</dbReference>
<dbReference type="PANTHER" id="PTHR33148:SF46">
    <property type="entry name" value="EMB|CAB85509.1"/>
    <property type="match status" value="1"/>
</dbReference>
<reference evidence="1" key="1">
    <citation type="submission" date="2019-08" db="EMBL/GenBank/DDBJ databases">
        <title>Reference gene set and small RNA set construction with multiple tissues from Davidia involucrata Baill.</title>
        <authorList>
            <person name="Yang H."/>
            <person name="Zhou C."/>
            <person name="Li G."/>
            <person name="Wang J."/>
            <person name="Gao P."/>
            <person name="Wang M."/>
            <person name="Wang R."/>
            <person name="Zhao Y."/>
        </authorList>
    </citation>
    <scope>NUCLEOTIDE SEQUENCE</scope>
    <source>
        <tissue evidence="1">Mixed with DoveR01_LX</tissue>
    </source>
</reference>
<sequence>MGNCLVLQEKVIKVMKTDGKVLEYRAPMKVHQVLSEFSGHEISDTLPVVRHLRPETELFGGHLYYLLPLPVPPPEFDKKMLRFSNPVVEAEQGSGVVRIKLVISKQELEVMLRKGGVSIDHIVPQLQKKQGTNGVVKFDSDGNGKCKGWKPLLESIPEVN</sequence>
<name>A0A5B6ZAP8_DAVIN</name>
<dbReference type="EMBL" id="GHES01010426">
    <property type="protein sequence ID" value="MPA40985.1"/>
    <property type="molecule type" value="Transcribed_RNA"/>
</dbReference>
<organism evidence="1">
    <name type="scientific">Davidia involucrata</name>
    <name type="common">Dove tree</name>
    <dbReference type="NCBI Taxonomy" id="16924"/>
    <lineage>
        <taxon>Eukaryota</taxon>
        <taxon>Viridiplantae</taxon>
        <taxon>Streptophyta</taxon>
        <taxon>Embryophyta</taxon>
        <taxon>Tracheophyta</taxon>
        <taxon>Spermatophyta</taxon>
        <taxon>Magnoliopsida</taxon>
        <taxon>eudicotyledons</taxon>
        <taxon>Gunneridae</taxon>
        <taxon>Pentapetalae</taxon>
        <taxon>asterids</taxon>
        <taxon>Cornales</taxon>
        <taxon>Nyssaceae</taxon>
        <taxon>Davidia</taxon>
    </lineage>
</organism>
<gene>
    <name evidence="1" type="ORF">Din_010426</name>
</gene>
<dbReference type="InterPro" id="IPR025322">
    <property type="entry name" value="PADRE_dom"/>
</dbReference>
<accession>A0A5B6ZAP8</accession>
<dbReference type="AlphaFoldDB" id="A0A5B6ZAP8"/>
<proteinExistence type="predicted"/>
<protein>
    <submittedName>
        <fullName evidence="1">Uncharacterized protein</fullName>
    </submittedName>
</protein>
<evidence type="ECO:0000313" key="1">
    <source>
        <dbReference type="EMBL" id="MPA40985.1"/>
    </source>
</evidence>